<dbReference type="AlphaFoldDB" id="A0A645JIG1"/>
<dbReference type="EMBL" id="VSSQ01133386">
    <property type="protein sequence ID" value="MPN59403.1"/>
    <property type="molecule type" value="Genomic_DNA"/>
</dbReference>
<proteinExistence type="predicted"/>
<evidence type="ECO:0000313" key="1">
    <source>
        <dbReference type="EMBL" id="MPN59403.1"/>
    </source>
</evidence>
<comment type="caution">
    <text evidence="1">The sequence shown here is derived from an EMBL/GenBank/DDBJ whole genome shotgun (WGS) entry which is preliminary data.</text>
</comment>
<sequence length="80" mass="8765">MPHVQVHQLGRHVGITVSVGIVVIDALAAHHGHGVDGLLLGPGMQIVGKRKFLDFLSGHDKFLQFTRTLLSAYYFSRSCI</sequence>
<protein>
    <submittedName>
        <fullName evidence="1">Uncharacterized protein</fullName>
    </submittedName>
</protein>
<gene>
    <name evidence="1" type="ORF">SDC9_207124</name>
</gene>
<accession>A0A645JIG1</accession>
<name>A0A645JIG1_9ZZZZ</name>
<organism evidence="1">
    <name type="scientific">bioreactor metagenome</name>
    <dbReference type="NCBI Taxonomy" id="1076179"/>
    <lineage>
        <taxon>unclassified sequences</taxon>
        <taxon>metagenomes</taxon>
        <taxon>ecological metagenomes</taxon>
    </lineage>
</organism>
<reference evidence="1" key="1">
    <citation type="submission" date="2019-08" db="EMBL/GenBank/DDBJ databases">
        <authorList>
            <person name="Kucharzyk K."/>
            <person name="Murdoch R.W."/>
            <person name="Higgins S."/>
            <person name="Loffler F."/>
        </authorList>
    </citation>
    <scope>NUCLEOTIDE SEQUENCE</scope>
</reference>